<dbReference type="Gene3D" id="3.40.50.300">
    <property type="entry name" value="P-loop containing nucleotide triphosphate hydrolases"/>
    <property type="match status" value="2"/>
</dbReference>
<dbReference type="InterPro" id="IPR014001">
    <property type="entry name" value="Helicase_ATP-bd"/>
</dbReference>
<evidence type="ECO:0000256" key="6">
    <source>
        <dbReference type="ARBA" id="ARBA00034617"/>
    </source>
</evidence>
<reference evidence="11" key="1">
    <citation type="submission" date="2023-03" db="EMBL/GenBank/DDBJ databases">
        <title>Massive genome expansion in bonnet fungi (Mycena s.s.) driven by repeated elements and novel gene families across ecological guilds.</title>
        <authorList>
            <consortium name="Lawrence Berkeley National Laboratory"/>
            <person name="Harder C.B."/>
            <person name="Miyauchi S."/>
            <person name="Viragh M."/>
            <person name="Kuo A."/>
            <person name="Thoen E."/>
            <person name="Andreopoulos B."/>
            <person name="Lu D."/>
            <person name="Skrede I."/>
            <person name="Drula E."/>
            <person name="Henrissat B."/>
            <person name="Morin E."/>
            <person name="Kohler A."/>
            <person name="Barry K."/>
            <person name="LaButti K."/>
            <person name="Morin E."/>
            <person name="Salamov A."/>
            <person name="Lipzen A."/>
            <person name="Mereny Z."/>
            <person name="Hegedus B."/>
            <person name="Baldrian P."/>
            <person name="Stursova M."/>
            <person name="Weitz H."/>
            <person name="Taylor A."/>
            <person name="Grigoriev I.V."/>
            <person name="Nagy L.G."/>
            <person name="Martin F."/>
            <person name="Kauserud H."/>
        </authorList>
    </citation>
    <scope>NUCLEOTIDE SEQUENCE</scope>
    <source>
        <strain evidence="11">CBHHK002</strain>
    </source>
</reference>
<dbReference type="SMART" id="SM00490">
    <property type="entry name" value="HELICc"/>
    <property type="match status" value="1"/>
</dbReference>
<dbReference type="GO" id="GO:0043138">
    <property type="term" value="F:3'-5' DNA helicase activity"/>
    <property type="evidence" value="ECO:0007669"/>
    <property type="project" value="UniProtKB-EC"/>
</dbReference>
<feature type="domain" description="Helicase ATP-binding" evidence="9">
    <location>
        <begin position="35"/>
        <end position="205"/>
    </location>
</feature>
<dbReference type="SMART" id="SM00487">
    <property type="entry name" value="DEXDc"/>
    <property type="match status" value="1"/>
</dbReference>
<dbReference type="GO" id="GO:0005524">
    <property type="term" value="F:ATP binding"/>
    <property type="evidence" value="ECO:0007669"/>
    <property type="project" value="UniProtKB-KW"/>
</dbReference>
<dbReference type="AlphaFoldDB" id="A0AAD6ZM77"/>
<keyword evidence="2" id="KW-0547">Nucleotide-binding</keyword>
<evidence type="ECO:0000313" key="12">
    <source>
        <dbReference type="Proteomes" id="UP001218218"/>
    </source>
</evidence>
<dbReference type="GO" id="GO:0005737">
    <property type="term" value="C:cytoplasm"/>
    <property type="evidence" value="ECO:0007669"/>
    <property type="project" value="TreeGrafter"/>
</dbReference>
<sequence length="514" mass="56692">TSRKYKPEEIDLDLLAKKAVEVLSAKPFQFQLEAAAAILRGEDLIIDVGTGAGKPLCFTLPLLLNTEDISMIVSPLSALMIDQAASSKIPTVAVCSETLTRFGSDKDIVLGKFRQVIVSPEIATSSAFRKAALSKPQFTSKLRCVGIDEAHCVSLWGGSFRPDYADLGLLRARIPSNVPFVVASATLPEHVLDELRLKLGLSKDPARISLTNARPNIALSVRAMQFPEESRADLRFLIPPQASKPEHIPVTLGYCNTRLACEDACDAVRRWAADEGIPPECIAFYHAKIGQEQKRNLKERLRKGKIRILFCTDAVGMGCDMRSIERVVLWGLPLSFCALVQRAGRAVRDLTRLGEAILIVPSSVLKNGVTELDVELGINTASKDAESENRGTEEATDLALLGIEVTTGLKEVSVTGGGIRVSKDSDEEDGEPEEVKHKRRKKLSKDANSREARFLSRFAVTKKCRRKIWDEFFQNALKRKSIWHWFATVDPRLSSSIGVSREHPLPTTARRTVL</sequence>
<dbReference type="EMBL" id="JARIHO010000038">
    <property type="protein sequence ID" value="KAJ7328897.1"/>
    <property type="molecule type" value="Genomic_DNA"/>
</dbReference>
<dbReference type="Proteomes" id="UP001218218">
    <property type="component" value="Unassembled WGS sequence"/>
</dbReference>
<dbReference type="GO" id="GO:0016787">
    <property type="term" value="F:hydrolase activity"/>
    <property type="evidence" value="ECO:0007669"/>
    <property type="project" value="UniProtKB-KW"/>
</dbReference>
<protein>
    <recommendedName>
        <fullName evidence="7">DNA 3'-5' helicase</fullName>
        <ecNumber evidence="7">5.6.2.4</ecNumber>
    </recommendedName>
</protein>
<accession>A0AAD6ZM77</accession>
<organism evidence="11 12">
    <name type="scientific">Mycena albidolilacea</name>
    <dbReference type="NCBI Taxonomy" id="1033008"/>
    <lineage>
        <taxon>Eukaryota</taxon>
        <taxon>Fungi</taxon>
        <taxon>Dikarya</taxon>
        <taxon>Basidiomycota</taxon>
        <taxon>Agaricomycotina</taxon>
        <taxon>Agaricomycetes</taxon>
        <taxon>Agaricomycetidae</taxon>
        <taxon>Agaricales</taxon>
        <taxon>Marasmiineae</taxon>
        <taxon>Mycenaceae</taxon>
        <taxon>Mycena</taxon>
    </lineage>
</organism>
<dbReference type="PANTHER" id="PTHR13710">
    <property type="entry name" value="DNA HELICASE RECQ FAMILY MEMBER"/>
    <property type="match status" value="1"/>
</dbReference>
<dbReference type="PROSITE" id="PS51192">
    <property type="entry name" value="HELICASE_ATP_BIND_1"/>
    <property type="match status" value="1"/>
</dbReference>
<dbReference type="PANTHER" id="PTHR13710:SF105">
    <property type="entry name" value="ATP-DEPENDENT DNA HELICASE Q1"/>
    <property type="match status" value="1"/>
</dbReference>
<evidence type="ECO:0000313" key="11">
    <source>
        <dbReference type="EMBL" id="KAJ7328897.1"/>
    </source>
</evidence>
<dbReference type="PROSITE" id="PS51194">
    <property type="entry name" value="HELICASE_CTER"/>
    <property type="match status" value="1"/>
</dbReference>
<evidence type="ECO:0000256" key="7">
    <source>
        <dbReference type="ARBA" id="ARBA00034808"/>
    </source>
</evidence>
<evidence type="ECO:0000256" key="1">
    <source>
        <dbReference type="ARBA" id="ARBA00005446"/>
    </source>
</evidence>
<evidence type="ECO:0000256" key="3">
    <source>
        <dbReference type="ARBA" id="ARBA00022840"/>
    </source>
</evidence>
<comment type="similarity">
    <text evidence="1">Belongs to the helicase family. RecQ subfamily.</text>
</comment>
<gene>
    <name evidence="11" type="ORF">DFH08DRAFT_709492</name>
</gene>
<dbReference type="GO" id="GO:0005694">
    <property type="term" value="C:chromosome"/>
    <property type="evidence" value="ECO:0007669"/>
    <property type="project" value="TreeGrafter"/>
</dbReference>
<name>A0AAD6ZM77_9AGAR</name>
<keyword evidence="12" id="KW-1185">Reference proteome</keyword>
<keyword evidence="3" id="KW-0067">ATP-binding</keyword>
<evidence type="ECO:0000259" key="10">
    <source>
        <dbReference type="PROSITE" id="PS51194"/>
    </source>
</evidence>
<comment type="caution">
    <text evidence="11">The sequence shown here is derived from an EMBL/GenBank/DDBJ whole genome shotgun (WGS) entry which is preliminary data.</text>
</comment>
<evidence type="ECO:0000259" key="9">
    <source>
        <dbReference type="PROSITE" id="PS51192"/>
    </source>
</evidence>
<dbReference type="EC" id="5.6.2.4" evidence="7"/>
<dbReference type="GO" id="GO:0009378">
    <property type="term" value="F:four-way junction helicase activity"/>
    <property type="evidence" value="ECO:0007669"/>
    <property type="project" value="TreeGrafter"/>
</dbReference>
<dbReference type="InterPro" id="IPR001650">
    <property type="entry name" value="Helicase_C-like"/>
</dbReference>
<dbReference type="InterPro" id="IPR027417">
    <property type="entry name" value="P-loop_NTPase"/>
</dbReference>
<dbReference type="GO" id="GO:0000724">
    <property type="term" value="P:double-strand break repair via homologous recombination"/>
    <property type="evidence" value="ECO:0007669"/>
    <property type="project" value="TreeGrafter"/>
</dbReference>
<dbReference type="Pfam" id="PF00271">
    <property type="entry name" value="Helicase_C"/>
    <property type="match status" value="1"/>
</dbReference>
<dbReference type="SUPFAM" id="SSF52540">
    <property type="entry name" value="P-loop containing nucleoside triphosphate hydrolases"/>
    <property type="match status" value="1"/>
</dbReference>
<evidence type="ECO:0000256" key="8">
    <source>
        <dbReference type="SAM" id="MobiDB-lite"/>
    </source>
</evidence>
<keyword evidence="5" id="KW-0413">Isomerase</keyword>
<feature type="domain" description="Helicase C-terminal" evidence="10">
    <location>
        <begin position="233"/>
        <end position="413"/>
    </location>
</feature>
<evidence type="ECO:0000256" key="4">
    <source>
        <dbReference type="ARBA" id="ARBA00023125"/>
    </source>
</evidence>
<comment type="catalytic activity">
    <reaction evidence="6">
        <text>Couples ATP hydrolysis with the unwinding of duplex DNA by translocating in the 3'-5' direction.</text>
        <dbReference type="EC" id="5.6.2.4"/>
    </reaction>
</comment>
<feature type="region of interest" description="Disordered" evidence="8">
    <location>
        <begin position="420"/>
        <end position="444"/>
    </location>
</feature>
<keyword evidence="4" id="KW-0238">DNA-binding</keyword>
<evidence type="ECO:0000256" key="2">
    <source>
        <dbReference type="ARBA" id="ARBA00022741"/>
    </source>
</evidence>
<proteinExistence type="inferred from homology"/>
<keyword evidence="11" id="KW-0378">Hydrolase</keyword>
<dbReference type="Pfam" id="PF00270">
    <property type="entry name" value="DEAD"/>
    <property type="match status" value="1"/>
</dbReference>
<evidence type="ECO:0000256" key="5">
    <source>
        <dbReference type="ARBA" id="ARBA00023235"/>
    </source>
</evidence>
<feature type="non-terminal residue" evidence="11">
    <location>
        <position position="514"/>
    </location>
</feature>
<dbReference type="InterPro" id="IPR011545">
    <property type="entry name" value="DEAD/DEAH_box_helicase_dom"/>
</dbReference>
<dbReference type="GO" id="GO:0003677">
    <property type="term" value="F:DNA binding"/>
    <property type="evidence" value="ECO:0007669"/>
    <property type="project" value="UniProtKB-KW"/>
</dbReference>